<protein>
    <submittedName>
        <fullName evidence="3">Uncharacterized protein</fullName>
    </submittedName>
</protein>
<evidence type="ECO:0000313" key="4">
    <source>
        <dbReference type="Proteomes" id="UP001219355"/>
    </source>
</evidence>
<dbReference type="EMBL" id="CP120628">
    <property type="protein sequence ID" value="WEW57609.1"/>
    <property type="molecule type" value="Genomic_DNA"/>
</dbReference>
<feature type="region of interest" description="Disordered" evidence="2">
    <location>
        <begin position="52"/>
        <end position="195"/>
    </location>
</feature>
<feature type="region of interest" description="Disordered" evidence="2">
    <location>
        <begin position="1"/>
        <end position="28"/>
    </location>
</feature>
<gene>
    <name evidence="3" type="ORF">PRK78_003076</name>
</gene>
<dbReference type="AlphaFoldDB" id="A0AAF0DFF2"/>
<feature type="coiled-coil region" evidence="1">
    <location>
        <begin position="247"/>
        <end position="274"/>
    </location>
</feature>
<keyword evidence="1" id="KW-0175">Coiled coil</keyword>
<organism evidence="3 4">
    <name type="scientific">Emydomyces testavorans</name>
    <dbReference type="NCBI Taxonomy" id="2070801"/>
    <lineage>
        <taxon>Eukaryota</taxon>
        <taxon>Fungi</taxon>
        <taxon>Dikarya</taxon>
        <taxon>Ascomycota</taxon>
        <taxon>Pezizomycotina</taxon>
        <taxon>Eurotiomycetes</taxon>
        <taxon>Eurotiomycetidae</taxon>
        <taxon>Onygenales</taxon>
        <taxon>Nannizziopsiaceae</taxon>
        <taxon>Emydomyces</taxon>
    </lineage>
</organism>
<keyword evidence="4" id="KW-1185">Reference proteome</keyword>
<proteinExistence type="predicted"/>
<evidence type="ECO:0000256" key="1">
    <source>
        <dbReference type="SAM" id="Coils"/>
    </source>
</evidence>
<evidence type="ECO:0000313" key="3">
    <source>
        <dbReference type="EMBL" id="WEW57609.1"/>
    </source>
</evidence>
<evidence type="ECO:0000256" key="2">
    <source>
        <dbReference type="SAM" id="MobiDB-lite"/>
    </source>
</evidence>
<reference evidence="3" key="1">
    <citation type="submission" date="2023-03" db="EMBL/GenBank/DDBJ databases">
        <title>Emydomyces testavorans Genome Sequence.</title>
        <authorList>
            <person name="Hoyer L."/>
        </authorList>
    </citation>
    <scope>NUCLEOTIDE SEQUENCE</scope>
    <source>
        <strain evidence="3">16-2883</strain>
    </source>
</reference>
<accession>A0AAF0DFF2</accession>
<dbReference type="Proteomes" id="UP001219355">
    <property type="component" value="Chromosome 2"/>
</dbReference>
<name>A0AAF0DFF2_9EURO</name>
<sequence length="367" mass="40937">MLKREVRTHAAQVQSPVGTPTAEDRDSGEKIYRLRKKHASISWEEFRAKVRDARKRRSSPVLVAAKRERPEEFCFDDDSQPRKRSQSRDEVLQDDAEPWSSNRLRSSKKQISKTAITPKRTSTETSKRVRRSSPPRMSAPENISRPVPCSSKEVKQQSTPSASGQGTAQSSSSASVPTPPKTTPMTEPSSLTPCTNDTLTLATFNRTDVLSEARLQRLTETDWVYILSRAQTCSREQSRADNLAAKEHEANTRIALLETQLAEAKSEREKLTQQLAPSSAPASSDLAKAIQSHLQNEKSLRELIGLILNVKSAFDKLWMNSKIYMAQKVWDSAEMEALVSSGATAFTKIDRIIKEKEARDGAVSGRV</sequence>
<feature type="compositionally biased region" description="Low complexity" evidence="2">
    <location>
        <begin position="160"/>
        <end position="176"/>
    </location>
</feature>